<evidence type="ECO:0000313" key="1">
    <source>
        <dbReference type="EMBL" id="KLU93154.1"/>
    </source>
</evidence>
<organism evidence="2 3">
    <name type="scientific">Magnaporthiopsis poae (strain ATCC 64411 / 73-15)</name>
    <name type="common">Kentucky bluegrass fungus</name>
    <name type="synonym">Magnaporthe poae</name>
    <dbReference type="NCBI Taxonomy" id="644358"/>
    <lineage>
        <taxon>Eukaryota</taxon>
        <taxon>Fungi</taxon>
        <taxon>Dikarya</taxon>
        <taxon>Ascomycota</taxon>
        <taxon>Pezizomycotina</taxon>
        <taxon>Sordariomycetes</taxon>
        <taxon>Sordariomycetidae</taxon>
        <taxon>Magnaporthales</taxon>
        <taxon>Magnaporthaceae</taxon>
        <taxon>Magnaporthiopsis</taxon>
    </lineage>
</organism>
<dbReference type="Pfam" id="PF00314">
    <property type="entry name" value="Thaumatin"/>
    <property type="match status" value="1"/>
</dbReference>
<name>A0A0C4EGT9_MAGP6</name>
<evidence type="ECO:0000313" key="2">
    <source>
        <dbReference type="EnsemblFungi" id="MAPG_12092T0"/>
    </source>
</evidence>
<sequence length="123" mass="13065">DPAVCRGGLYAASAKRVCPDAYSFAYDDHASTFIIPSGGGGGWEVVFCPAGRSTDILSTFGSQMQHLAAGGNLTGQMLQEVASEDYIRSHTSAAARLGWHHLFSVRNLISFTLGLVIGMLNGW</sequence>
<dbReference type="Proteomes" id="UP000011715">
    <property type="component" value="Unassembled WGS sequence"/>
</dbReference>
<dbReference type="EMBL" id="ADBL01003059">
    <property type="status" value="NOT_ANNOTATED_CDS"/>
    <property type="molecule type" value="Genomic_DNA"/>
</dbReference>
<dbReference type="InterPro" id="IPR001938">
    <property type="entry name" value="Thaumatin"/>
</dbReference>
<reference evidence="2" key="5">
    <citation type="submission" date="2015-06" db="UniProtKB">
        <authorList>
            <consortium name="EnsemblFungi"/>
        </authorList>
    </citation>
    <scope>IDENTIFICATION</scope>
    <source>
        <strain evidence="2">ATCC 64411</strain>
    </source>
</reference>
<dbReference type="OrthoDB" id="430315at2759"/>
<dbReference type="VEuPathDB" id="FungiDB:MAPG_12092"/>
<dbReference type="EMBL" id="GL877123">
    <property type="protein sequence ID" value="KLU93154.1"/>
    <property type="molecule type" value="Genomic_DNA"/>
</dbReference>
<dbReference type="EnsemblFungi" id="MAPG_12092T0">
    <property type="protein sequence ID" value="MAPG_12092T0"/>
    <property type="gene ID" value="MAPG_12092"/>
</dbReference>
<protein>
    <submittedName>
        <fullName evidence="1 2">Uncharacterized protein</fullName>
    </submittedName>
</protein>
<accession>A0A0C4EGT9</accession>
<gene>
    <name evidence="1" type="ORF">MAPG_12092</name>
</gene>
<keyword evidence="3" id="KW-1185">Reference proteome</keyword>
<dbReference type="STRING" id="644358.A0A0C4EGT9"/>
<dbReference type="InterPro" id="IPR037176">
    <property type="entry name" value="Osmotin/thaumatin-like_sf"/>
</dbReference>
<reference evidence="2" key="4">
    <citation type="journal article" date="2015" name="G3 (Bethesda)">
        <title>Genome sequences of three phytopathogenic species of the Magnaporthaceae family of fungi.</title>
        <authorList>
            <person name="Okagaki L.H."/>
            <person name="Nunes C.C."/>
            <person name="Sailsbery J."/>
            <person name="Clay B."/>
            <person name="Brown D."/>
            <person name="John T."/>
            <person name="Oh Y."/>
            <person name="Young N."/>
            <person name="Fitzgerald M."/>
            <person name="Haas B.J."/>
            <person name="Zeng Q."/>
            <person name="Young S."/>
            <person name="Adiconis X."/>
            <person name="Fan L."/>
            <person name="Levin J.Z."/>
            <person name="Mitchell T.K."/>
            <person name="Okubara P.A."/>
            <person name="Farman M.L."/>
            <person name="Kohn L.M."/>
            <person name="Birren B."/>
            <person name="Ma L.-J."/>
            <person name="Dean R.A."/>
        </authorList>
    </citation>
    <scope>NUCLEOTIDE SEQUENCE</scope>
    <source>
        <strain evidence="2">ATCC 64411 / 73-15</strain>
    </source>
</reference>
<dbReference type="SUPFAM" id="SSF49870">
    <property type="entry name" value="Osmotin, thaumatin-like protein"/>
    <property type="match status" value="1"/>
</dbReference>
<dbReference type="eggNOG" id="ENOG502QUID">
    <property type="taxonomic scope" value="Eukaryota"/>
</dbReference>
<dbReference type="AlphaFoldDB" id="A0A0C4EGT9"/>
<proteinExistence type="predicted"/>
<dbReference type="Gene3D" id="2.60.110.10">
    <property type="entry name" value="Thaumatin"/>
    <property type="match status" value="1"/>
</dbReference>
<reference evidence="1" key="2">
    <citation type="submission" date="2010-05" db="EMBL/GenBank/DDBJ databases">
        <title>The Genome Sequence of Magnaporthe poae strain ATCC 64411.</title>
        <authorList>
            <consortium name="The Broad Institute Genome Sequencing Platform"/>
            <consortium name="Broad Institute Genome Sequencing Center for Infectious Disease"/>
            <person name="Ma L.-J."/>
            <person name="Dead R."/>
            <person name="Young S."/>
            <person name="Zeng Q."/>
            <person name="Koehrsen M."/>
            <person name="Alvarado L."/>
            <person name="Berlin A."/>
            <person name="Chapman S.B."/>
            <person name="Chen Z."/>
            <person name="Freedman E."/>
            <person name="Gellesch M."/>
            <person name="Goldberg J."/>
            <person name="Griggs A."/>
            <person name="Gujja S."/>
            <person name="Heilman E.R."/>
            <person name="Heiman D."/>
            <person name="Hepburn T."/>
            <person name="Howarth C."/>
            <person name="Jen D."/>
            <person name="Larson L."/>
            <person name="Mehta T."/>
            <person name="Neiman D."/>
            <person name="Pearson M."/>
            <person name="Roberts A."/>
            <person name="Saif S."/>
            <person name="Shea T."/>
            <person name="Shenoy N."/>
            <person name="Sisk P."/>
            <person name="Stolte C."/>
            <person name="Sykes S."/>
            <person name="Walk T."/>
            <person name="White J."/>
            <person name="Yandava C."/>
            <person name="Haas B."/>
            <person name="Nusbaum C."/>
            <person name="Birren B."/>
        </authorList>
    </citation>
    <scope>NUCLEOTIDE SEQUENCE</scope>
    <source>
        <strain evidence="1">ATCC 64411</strain>
    </source>
</reference>
<reference evidence="3" key="1">
    <citation type="submission" date="2010-05" db="EMBL/GenBank/DDBJ databases">
        <title>The genome sequence of Magnaporthe poae strain ATCC 64411.</title>
        <authorList>
            <person name="Ma L.-J."/>
            <person name="Dead R."/>
            <person name="Young S."/>
            <person name="Zeng Q."/>
            <person name="Koehrsen M."/>
            <person name="Alvarado L."/>
            <person name="Berlin A."/>
            <person name="Chapman S.B."/>
            <person name="Chen Z."/>
            <person name="Freedman E."/>
            <person name="Gellesch M."/>
            <person name="Goldberg J."/>
            <person name="Griggs A."/>
            <person name="Gujja S."/>
            <person name="Heilman E.R."/>
            <person name="Heiman D."/>
            <person name="Hepburn T."/>
            <person name="Howarth C."/>
            <person name="Jen D."/>
            <person name="Larson L."/>
            <person name="Mehta T."/>
            <person name="Neiman D."/>
            <person name="Pearson M."/>
            <person name="Roberts A."/>
            <person name="Saif S."/>
            <person name="Shea T."/>
            <person name="Shenoy N."/>
            <person name="Sisk P."/>
            <person name="Stolte C."/>
            <person name="Sykes S."/>
            <person name="Walk T."/>
            <person name="White J."/>
            <person name="Yandava C."/>
            <person name="Haas B."/>
            <person name="Nusbaum C."/>
            <person name="Birren B."/>
        </authorList>
    </citation>
    <scope>NUCLEOTIDE SEQUENCE [LARGE SCALE GENOMIC DNA]</scope>
    <source>
        <strain evidence="3">ATCC 64411 / 73-15</strain>
    </source>
</reference>
<reference evidence="1" key="3">
    <citation type="submission" date="2011-03" db="EMBL/GenBank/DDBJ databases">
        <title>Annotation of Magnaporthe poae ATCC 64411.</title>
        <authorList>
            <person name="Ma L.-J."/>
            <person name="Dead R."/>
            <person name="Young S.K."/>
            <person name="Zeng Q."/>
            <person name="Gargeya S."/>
            <person name="Fitzgerald M."/>
            <person name="Haas B."/>
            <person name="Abouelleil A."/>
            <person name="Alvarado L."/>
            <person name="Arachchi H.M."/>
            <person name="Berlin A."/>
            <person name="Brown A."/>
            <person name="Chapman S.B."/>
            <person name="Chen Z."/>
            <person name="Dunbar C."/>
            <person name="Freedman E."/>
            <person name="Gearin G."/>
            <person name="Gellesch M."/>
            <person name="Goldberg J."/>
            <person name="Griggs A."/>
            <person name="Gujja S."/>
            <person name="Heiman D."/>
            <person name="Howarth C."/>
            <person name="Larson L."/>
            <person name="Lui A."/>
            <person name="MacDonald P.J.P."/>
            <person name="Mehta T."/>
            <person name="Montmayeur A."/>
            <person name="Murphy C."/>
            <person name="Neiman D."/>
            <person name="Pearson M."/>
            <person name="Priest M."/>
            <person name="Roberts A."/>
            <person name="Saif S."/>
            <person name="Shea T."/>
            <person name="Shenoy N."/>
            <person name="Sisk P."/>
            <person name="Stolte C."/>
            <person name="Sykes S."/>
            <person name="Yandava C."/>
            <person name="Wortman J."/>
            <person name="Nusbaum C."/>
            <person name="Birren B."/>
        </authorList>
    </citation>
    <scope>NUCLEOTIDE SEQUENCE</scope>
    <source>
        <strain evidence="1">ATCC 64411</strain>
    </source>
</reference>
<evidence type="ECO:0000313" key="3">
    <source>
        <dbReference type="Proteomes" id="UP000011715"/>
    </source>
</evidence>